<evidence type="ECO:0000313" key="2">
    <source>
        <dbReference type="EMBL" id="TQV71154.1"/>
    </source>
</evidence>
<dbReference type="EMBL" id="VHSG01000022">
    <property type="protein sequence ID" value="TQV71154.1"/>
    <property type="molecule type" value="Genomic_DNA"/>
</dbReference>
<keyword evidence="1" id="KW-0812">Transmembrane</keyword>
<proteinExistence type="predicted"/>
<keyword evidence="1" id="KW-1133">Transmembrane helix</keyword>
<keyword evidence="3" id="KW-1185">Reference proteome</keyword>
<accession>A0A545T1R1</accession>
<dbReference type="PANTHER" id="PTHR35519">
    <property type="entry name" value="MEMBRANE PROTEINS"/>
    <property type="match status" value="1"/>
</dbReference>
<reference evidence="2 3" key="1">
    <citation type="submission" date="2019-06" db="EMBL/GenBank/DDBJ databases">
        <title>Whole genome sequence for Cellvibrionaceae sp. R142.</title>
        <authorList>
            <person name="Wang G."/>
        </authorList>
    </citation>
    <scope>NUCLEOTIDE SEQUENCE [LARGE SCALE GENOMIC DNA]</scope>
    <source>
        <strain evidence="2 3">R142</strain>
    </source>
</reference>
<feature type="transmembrane region" description="Helical" evidence="1">
    <location>
        <begin position="69"/>
        <end position="89"/>
    </location>
</feature>
<evidence type="ECO:0000313" key="3">
    <source>
        <dbReference type="Proteomes" id="UP000319732"/>
    </source>
</evidence>
<dbReference type="Pfam" id="PF13430">
    <property type="entry name" value="DUF4112"/>
    <property type="match status" value="1"/>
</dbReference>
<keyword evidence="1" id="KW-0472">Membrane</keyword>
<dbReference type="InterPro" id="IPR025187">
    <property type="entry name" value="DUF4112"/>
</dbReference>
<protein>
    <submittedName>
        <fullName evidence="2">DUF4112 domain-containing protein</fullName>
    </submittedName>
</protein>
<gene>
    <name evidence="2" type="ORF">FKG94_19905</name>
</gene>
<sequence>MAAKTQAAGKKPGSLSWLLDSSIPLPGGYRIGLDGVIGLIPGVGDAIGGGLSAWIFYQAVKLGVPKTVLWRMLANILIDTVVGAIPIVGDLFDFVWKANQKNAELLENHRRLPADT</sequence>
<feature type="transmembrane region" description="Helical" evidence="1">
    <location>
        <begin position="36"/>
        <end position="57"/>
    </location>
</feature>
<dbReference type="PANTHER" id="PTHR35519:SF2">
    <property type="entry name" value="PH DOMAIN PROTEIN"/>
    <property type="match status" value="1"/>
</dbReference>
<dbReference type="RefSeq" id="WP_142928696.1">
    <property type="nucleotide sequence ID" value="NZ_ML660100.1"/>
</dbReference>
<organism evidence="2 3">
    <name type="scientific">Exilibacterium tricleocarpae</name>
    <dbReference type="NCBI Taxonomy" id="2591008"/>
    <lineage>
        <taxon>Bacteria</taxon>
        <taxon>Pseudomonadati</taxon>
        <taxon>Pseudomonadota</taxon>
        <taxon>Gammaproteobacteria</taxon>
        <taxon>Cellvibrionales</taxon>
        <taxon>Cellvibrionaceae</taxon>
        <taxon>Exilibacterium</taxon>
    </lineage>
</organism>
<name>A0A545T1R1_9GAMM</name>
<dbReference type="Proteomes" id="UP000319732">
    <property type="component" value="Unassembled WGS sequence"/>
</dbReference>
<dbReference type="AlphaFoldDB" id="A0A545T1R1"/>
<dbReference type="OrthoDB" id="513552at2"/>
<comment type="caution">
    <text evidence="2">The sequence shown here is derived from an EMBL/GenBank/DDBJ whole genome shotgun (WGS) entry which is preliminary data.</text>
</comment>
<evidence type="ECO:0000256" key="1">
    <source>
        <dbReference type="SAM" id="Phobius"/>
    </source>
</evidence>